<dbReference type="Proteomes" id="UP000494040">
    <property type="component" value="Unassembled WGS sequence"/>
</dbReference>
<dbReference type="SUPFAM" id="SSF48371">
    <property type="entry name" value="ARM repeat"/>
    <property type="match status" value="1"/>
</dbReference>
<keyword evidence="4" id="KW-1185">Reference proteome</keyword>
<feature type="compositionally biased region" description="Basic and acidic residues" evidence="2">
    <location>
        <begin position="11"/>
        <end position="20"/>
    </location>
</feature>
<feature type="region of interest" description="Disordered" evidence="2">
    <location>
        <begin position="685"/>
        <end position="767"/>
    </location>
</feature>
<organism evidence="3 4">
    <name type="scientific">Cimex lectularius</name>
    <name type="common">Bed bug</name>
    <name type="synonym">Acanthia lectularia</name>
    <dbReference type="NCBI Taxonomy" id="79782"/>
    <lineage>
        <taxon>Eukaryota</taxon>
        <taxon>Metazoa</taxon>
        <taxon>Ecdysozoa</taxon>
        <taxon>Arthropoda</taxon>
        <taxon>Hexapoda</taxon>
        <taxon>Insecta</taxon>
        <taxon>Pterygota</taxon>
        <taxon>Neoptera</taxon>
        <taxon>Paraneoptera</taxon>
        <taxon>Hemiptera</taxon>
        <taxon>Heteroptera</taxon>
        <taxon>Panheteroptera</taxon>
        <taxon>Cimicomorpha</taxon>
        <taxon>Cimicidae</taxon>
        <taxon>Cimex</taxon>
    </lineage>
</organism>
<name>A0A8I6THU6_CIMLE</name>
<dbReference type="PROSITE" id="PS50077">
    <property type="entry name" value="HEAT_REPEAT"/>
    <property type="match status" value="2"/>
</dbReference>
<dbReference type="EnsemblMetazoa" id="XM_014394786.2">
    <property type="protein sequence ID" value="XP_014250272.1"/>
    <property type="gene ID" value="LOC106667089"/>
</dbReference>
<evidence type="ECO:0000256" key="2">
    <source>
        <dbReference type="SAM" id="MobiDB-lite"/>
    </source>
</evidence>
<accession>A0A8I6THU6</accession>
<dbReference type="GO" id="GO:0008287">
    <property type="term" value="C:protein serine/threonine phosphatase complex"/>
    <property type="evidence" value="ECO:0007669"/>
    <property type="project" value="TreeGrafter"/>
</dbReference>
<dbReference type="PANTHER" id="PTHR21467">
    <property type="entry name" value="PROTEIN PHOSPHATASE 4 REGULATORY SUBUNIT 4 PPP4R4"/>
    <property type="match status" value="1"/>
</dbReference>
<evidence type="ECO:0000256" key="1">
    <source>
        <dbReference type="PROSITE-ProRule" id="PRU00103"/>
    </source>
</evidence>
<feature type="compositionally biased region" description="Low complexity" evidence="2">
    <location>
        <begin position="744"/>
        <end position="763"/>
    </location>
</feature>
<feature type="repeat" description="HEAT" evidence="1">
    <location>
        <begin position="232"/>
        <end position="270"/>
    </location>
</feature>
<dbReference type="KEGG" id="clec:106667089"/>
<dbReference type="InterPro" id="IPR039918">
    <property type="entry name" value="PPP4R4"/>
</dbReference>
<dbReference type="InterPro" id="IPR016024">
    <property type="entry name" value="ARM-type_fold"/>
</dbReference>
<dbReference type="GO" id="GO:0005829">
    <property type="term" value="C:cytosol"/>
    <property type="evidence" value="ECO:0007669"/>
    <property type="project" value="TreeGrafter"/>
</dbReference>
<dbReference type="OrthoDB" id="340346at2759"/>
<dbReference type="InterPro" id="IPR011989">
    <property type="entry name" value="ARM-like"/>
</dbReference>
<dbReference type="RefSeq" id="XP_014250272.1">
    <property type="nucleotide sequence ID" value="XM_014394786.2"/>
</dbReference>
<protein>
    <recommendedName>
        <fullName evidence="5">Serine/threonine-protein phosphatase 4 regulatory subunit 4</fullName>
    </recommendedName>
</protein>
<evidence type="ECO:0000313" key="4">
    <source>
        <dbReference type="Proteomes" id="UP000494040"/>
    </source>
</evidence>
<dbReference type="PANTHER" id="PTHR21467:SF0">
    <property type="entry name" value="SERINE_THREONINE-PROTEIN PHOSPHATASE 4 REGULATORY SUBUNIT 4"/>
    <property type="match status" value="1"/>
</dbReference>
<proteinExistence type="predicted"/>
<feature type="repeat" description="HEAT" evidence="1">
    <location>
        <begin position="193"/>
        <end position="231"/>
    </location>
</feature>
<evidence type="ECO:0008006" key="5">
    <source>
        <dbReference type="Google" id="ProtNLM"/>
    </source>
</evidence>
<dbReference type="AlphaFoldDB" id="A0A8I6THU6"/>
<dbReference type="GO" id="GO:0019888">
    <property type="term" value="F:protein phosphatase regulator activity"/>
    <property type="evidence" value="ECO:0007669"/>
    <property type="project" value="TreeGrafter"/>
</dbReference>
<feature type="compositionally biased region" description="Low complexity" evidence="2">
    <location>
        <begin position="708"/>
        <end position="728"/>
    </location>
</feature>
<dbReference type="InterPro" id="IPR021133">
    <property type="entry name" value="HEAT_type_2"/>
</dbReference>
<dbReference type="GeneID" id="106667089"/>
<dbReference type="Gene3D" id="1.25.10.10">
    <property type="entry name" value="Leucine-rich Repeat Variant"/>
    <property type="match status" value="1"/>
</dbReference>
<dbReference type="OMA" id="WRTERKA"/>
<reference evidence="3" key="1">
    <citation type="submission" date="2022-01" db="UniProtKB">
        <authorList>
            <consortium name="EnsemblMetazoa"/>
        </authorList>
    </citation>
    <scope>IDENTIFICATION</scope>
</reference>
<evidence type="ECO:0000313" key="3">
    <source>
        <dbReference type="EnsemblMetazoa" id="XP_014250272.1"/>
    </source>
</evidence>
<sequence>MEGNFNMDKVSSNRELKSSEQLKKHSVDSVLEGKVIDRALHIFAVGEEVQRLSIVQSIPELLVEDQVGCMQSIVPKMQQSLVGGSTEYQVVASRTVLTILKDRLIPMDSFVNTFLPTILSSMDNRDLIVVNAWTETLLEAIKLLPLDVLRRQIGPVAVSRSQMGRSVNVRISSCHLLGEMALRYDVSNLKKELLPTIISLCQDVDGDVRATICRQLQKVLPQLRHEPNKTTVLSSLIELAADELLKVRESAFITVTEVLNVVGIDVVKSTMVPLIKQLVNYGFKIDDNLIPAISEYFGKMCLGIDKALGQDKELFVKYFVVLGAIGMSHSKKVERSPLDGLVQLNLSSLTPEKFVICRKNCAMNLPAMCKFAYDENSSTFVEMIHVILSDLTTDPYYMVRKTIAQGMGEICINLGKYNYLLKHDFLQLMYDEGDEVLEAFVPNINIIIDNFIKTGVYKTEATTKETIMDLSKALLKCEGLISSWHNWRLYSSFMDQITMLHKINSPDSLFNNFVTLLFKRLHGTRVVPIRLAVMRLLLTYLRYFPKAQQKTEIRNRILNEFCQSNSFYNRMFYIRSCYIIFDLFSMAYFKEHFFFRTLQLVDDPVPNIRWAMLMMLPRLKQMVKQPTEKKMATLVDSAFSKLSEDKDKEIQGQIGKVKIQMDTVDMKIFPNDGKKFEEEKKLLSNELRNDKTPQFGAQATRAVETKSGQGQAQPTAAPGAARAPAGTPSKGQPNSSPRKGAANSQSQSPSSSRSPSVTSYSSTGRREAPVSLDSMEFLIDAGVKIIPKPKTATVNMGQHTPIKKPSRSIPVLRVPKNIENRNSINNNTKSVDKRHSLEVVDLNKNIQKGNWNQTTEGGRVVRKQSQLPRPLSCINFPTKISSVSPGPINKFTTNRPHNVNKQL</sequence>
<feature type="region of interest" description="Disordered" evidence="2">
    <location>
        <begin position="1"/>
        <end position="20"/>
    </location>
</feature>